<dbReference type="EMBL" id="KL198016">
    <property type="protein sequence ID" value="KDQ21385.1"/>
    <property type="molecule type" value="Genomic_DNA"/>
</dbReference>
<keyword evidence="7" id="KW-0325">Glycoprotein</keyword>
<feature type="domain" description="Glycosyltransferase 61 catalytic" evidence="9">
    <location>
        <begin position="399"/>
        <end position="476"/>
    </location>
</feature>
<dbReference type="AlphaFoldDB" id="A0A067N368"/>
<evidence type="ECO:0000256" key="8">
    <source>
        <dbReference type="SAM" id="MobiDB-lite"/>
    </source>
</evidence>
<dbReference type="GO" id="GO:0016020">
    <property type="term" value="C:membrane"/>
    <property type="evidence" value="ECO:0007669"/>
    <property type="project" value="UniProtKB-SubCell"/>
</dbReference>
<dbReference type="Proteomes" id="UP000027195">
    <property type="component" value="Unassembled WGS sequence"/>
</dbReference>
<name>A0A067N368_BOTB1</name>
<evidence type="ECO:0000256" key="2">
    <source>
        <dbReference type="ARBA" id="ARBA00022676"/>
    </source>
</evidence>
<dbReference type="STRING" id="930990.A0A067N368"/>
<reference evidence="11" key="1">
    <citation type="journal article" date="2014" name="Proc. Natl. Acad. Sci. U.S.A.">
        <title>Extensive sampling of basidiomycete genomes demonstrates inadequacy of the white-rot/brown-rot paradigm for wood decay fungi.</title>
        <authorList>
            <person name="Riley R."/>
            <person name="Salamov A.A."/>
            <person name="Brown D.W."/>
            <person name="Nagy L.G."/>
            <person name="Floudas D."/>
            <person name="Held B.W."/>
            <person name="Levasseur A."/>
            <person name="Lombard V."/>
            <person name="Morin E."/>
            <person name="Otillar R."/>
            <person name="Lindquist E.A."/>
            <person name="Sun H."/>
            <person name="LaButti K.M."/>
            <person name="Schmutz J."/>
            <person name="Jabbour D."/>
            <person name="Luo H."/>
            <person name="Baker S.E."/>
            <person name="Pisabarro A.G."/>
            <person name="Walton J.D."/>
            <person name="Blanchette R.A."/>
            <person name="Henrissat B."/>
            <person name="Martin F."/>
            <person name="Cullen D."/>
            <person name="Hibbett D.S."/>
            <person name="Grigoriev I.V."/>
        </authorList>
    </citation>
    <scope>NUCLEOTIDE SEQUENCE [LARGE SCALE GENOMIC DNA]</scope>
    <source>
        <strain evidence="11">FD-172 SS1</strain>
    </source>
</reference>
<organism evidence="10 11">
    <name type="scientific">Botryobasidium botryosum (strain FD-172 SS1)</name>
    <dbReference type="NCBI Taxonomy" id="930990"/>
    <lineage>
        <taxon>Eukaryota</taxon>
        <taxon>Fungi</taxon>
        <taxon>Dikarya</taxon>
        <taxon>Basidiomycota</taxon>
        <taxon>Agaricomycotina</taxon>
        <taxon>Agaricomycetes</taxon>
        <taxon>Cantharellales</taxon>
        <taxon>Botryobasidiaceae</taxon>
        <taxon>Botryobasidium</taxon>
    </lineage>
</organism>
<sequence>MPVMRSLGIRPTRRDIILALLGASSILFVSSLLNTPTVLPFHSPPADPLHHVLKSAHHDPLYIAPGHAAAPAHHQIPVAPRPPRPVSLLGPKKGLAARQSLPPTKIKYHAAGWTLFTDIYMSNGTFFIVTDDRSKFPDIRMITSTGLPADSVPGNIEAREPTPENMDFLTPELARRRWEDRVWVVEGTTLLYNDPKQFINHYYHFAAELFMGTWRMLSGLDPNINIHGETVIQEPQRAIFAHTDTPDWKDYTGFNQYYFRAFWPSIGLETSTDWADRINLTSQGTKAWRFPLLLFVDRSASFRDNLCGGITQRTVALAVEATKDRSSTWWWEPVRRSVLRFAGVEQEVMDLNVKFAAPEVGSLHSRDGESGGGREGEKEKGEGGEGGSMVKRQRQTGKDVVVTYISRQGWRRRLIEENHTELVKELTDLCARKGWELNVIKPEELSQDQQLALAARTTIMLGVHGNGLTHLLMMPTTPISTVIEIFYPGGYARDYEWTAGAIGIQHYAIWNDTYITGSDRPAAVYPEGFQGTSIPVHGVTVAKLIEDRIGGLLP</sequence>
<dbReference type="GO" id="GO:0005783">
    <property type="term" value="C:endoplasmic reticulum"/>
    <property type="evidence" value="ECO:0007669"/>
    <property type="project" value="TreeGrafter"/>
</dbReference>
<dbReference type="OrthoDB" id="529273at2759"/>
<dbReference type="PANTHER" id="PTHR20961">
    <property type="entry name" value="GLYCOSYLTRANSFERASE"/>
    <property type="match status" value="1"/>
</dbReference>
<evidence type="ECO:0000259" key="9">
    <source>
        <dbReference type="Pfam" id="PF04577"/>
    </source>
</evidence>
<dbReference type="InterPro" id="IPR007657">
    <property type="entry name" value="Glycosyltransferase_61"/>
</dbReference>
<proteinExistence type="predicted"/>
<keyword evidence="2" id="KW-0328">Glycosyltransferase</keyword>
<dbReference type="GO" id="GO:0035269">
    <property type="term" value="P:protein O-linked glycosylation via mannose"/>
    <property type="evidence" value="ECO:0007669"/>
    <property type="project" value="TreeGrafter"/>
</dbReference>
<evidence type="ECO:0000256" key="5">
    <source>
        <dbReference type="ARBA" id="ARBA00022989"/>
    </source>
</evidence>
<dbReference type="PANTHER" id="PTHR20961:SF38">
    <property type="entry name" value="PROTEIN O-LINKED-MANNOSE BETA-1,4-N-ACETYLGLUCOSAMINYLTRANSFERASE 2"/>
    <property type="match status" value="1"/>
</dbReference>
<keyword evidence="5" id="KW-1133">Transmembrane helix</keyword>
<evidence type="ECO:0000256" key="3">
    <source>
        <dbReference type="ARBA" id="ARBA00022679"/>
    </source>
</evidence>
<keyword evidence="4" id="KW-0812">Transmembrane</keyword>
<dbReference type="GO" id="GO:0097363">
    <property type="term" value="F:protein O-acetylglucosaminyltransferase activity"/>
    <property type="evidence" value="ECO:0007669"/>
    <property type="project" value="TreeGrafter"/>
</dbReference>
<gene>
    <name evidence="10" type="ORF">BOTBODRAFT_150195</name>
</gene>
<protein>
    <recommendedName>
        <fullName evidence="9">Glycosyltransferase 61 catalytic domain-containing protein</fullName>
    </recommendedName>
</protein>
<dbReference type="Pfam" id="PF04577">
    <property type="entry name" value="Glyco_transf_61"/>
    <property type="match status" value="1"/>
</dbReference>
<evidence type="ECO:0000313" key="10">
    <source>
        <dbReference type="EMBL" id="KDQ21385.1"/>
    </source>
</evidence>
<feature type="region of interest" description="Disordered" evidence="8">
    <location>
        <begin position="362"/>
        <end position="395"/>
    </location>
</feature>
<evidence type="ECO:0000313" key="11">
    <source>
        <dbReference type="Proteomes" id="UP000027195"/>
    </source>
</evidence>
<evidence type="ECO:0000256" key="7">
    <source>
        <dbReference type="ARBA" id="ARBA00023180"/>
    </source>
</evidence>
<evidence type="ECO:0000256" key="4">
    <source>
        <dbReference type="ARBA" id="ARBA00022692"/>
    </source>
</evidence>
<feature type="compositionally biased region" description="Basic and acidic residues" evidence="8">
    <location>
        <begin position="364"/>
        <end position="383"/>
    </location>
</feature>
<dbReference type="InParanoid" id="A0A067N368"/>
<dbReference type="HOGENOM" id="CLU_033167_0_0_1"/>
<accession>A0A067N368</accession>
<evidence type="ECO:0000256" key="1">
    <source>
        <dbReference type="ARBA" id="ARBA00004167"/>
    </source>
</evidence>
<comment type="subcellular location">
    <subcellularLocation>
        <location evidence="1">Membrane</location>
        <topology evidence="1">Single-pass membrane protein</topology>
    </subcellularLocation>
</comment>
<dbReference type="InterPro" id="IPR049625">
    <property type="entry name" value="Glyco_transf_61_cat"/>
</dbReference>
<keyword evidence="3" id="KW-0808">Transferase</keyword>
<keyword evidence="11" id="KW-1185">Reference proteome</keyword>
<evidence type="ECO:0000256" key="6">
    <source>
        <dbReference type="ARBA" id="ARBA00023136"/>
    </source>
</evidence>
<keyword evidence="6" id="KW-0472">Membrane</keyword>